<protein>
    <submittedName>
        <fullName evidence="1">Uncharacterized protein</fullName>
    </submittedName>
</protein>
<comment type="caution">
    <text evidence="1">The sequence shown here is derived from an EMBL/GenBank/DDBJ whole genome shotgun (WGS) entry which is preliminary data.</text>
</comment>
<organism evidence="1">
    <name type="scientific">hydrocarbon metagenome</name>
    <dbReference type="NCBI Taxonomy" id="938273"/>
    <lineage>
        <taxon>unclassified sequences</taxon>
        <taxon>metagenomes</taxon>
        <taxon>ecological metagenomes</taxon>
    </lineage>
</organism>
<dbReference type="EMBL" id="LNQE01001407">
    <property type="protein sequence ID" value="KUG17990.1"/>
    <property type="molecule type" value="Genomic_DNA"/>
</dbReference>
<sequence length="95" mass="10240">MSRADLRGDKESEAILSLAEKNPQSKARVASLEEEIGKKMKEDPDFARKLGALMEEIQETESGKVVINASHRSVAAQNITGSTISTGHSNPSSED</sequence>
<gene>
    <name evidence="1" type="ORF">ASZ90_012304</name>
</gene>
<evidence type="ECO:0000313" key="1">
    <source>
        <dbReference type="EMBL" id="KUG17990.1"/>
    </source>
</evidence>
<proteinExistence type="predicted"/>
<name>A0A0W8FAR7_9ZZZZ</name>
<accession>A0A0W8FAR7</accession>
<reference evidence="1" key="1">
    <citation type="journal article" date="2015" name="Proc. Natl. Acad. Sci. U.S.A.">
        <title>Networks of energetic and metabolic interactions define dynamics in microbial communities.</title>
        <authorList>
            <person name="Embree M."/>
            <person name="Liu J.K."/>
            <person name="Al-Bassam M.M."/>
            <person name="Zengler K."/>
        </authorList>
    </citation>
    <scope>NUCLEOTIDE SEQUENCE</scope>
</reference>
<dbReference type="AlphaFoldDB" id="A0A0W8FAR7"/>